<proteinExistence type="inferred from homology"/>
<dbReference type="InterPro" id="IPR036794">
    <property type="entry name" value="ATP_F1_dsu/esu_C_sf"/>
</dbReference>
<evidence type="ECO:0000256" key="7">
    <source>
        <dbReference type="ARBA" id="ARBA00023136"/>
    </source>
</evidence>
<organism evidence="14 15">
    <name type="scientific">Desulfobaculum bizertense DSM 18034</name>
    <dbReference type="NCBI Taxonomy" id="1121442"/>
    <lineage>
        <taxon>Bacteria</taxon>
        <taxon>Pseudomonadati</taxon>
        <taxon>Thermodesulfobacteriota</taxon>
        <taxon>Desulfovibrionia</taxon>
        <taxon>Desulfovibrionales</taxon>
        <taxon>Desulfovibrionaceae</taxon>
        <taxon>Desulfobaculum</taxon>
    </lineage>
</organism>
<evidence type="ECO:0000256" key="11">
    <source>
        <dbReference type="RuleBase" id="RU003656"/>
    </source>
</evidence>
<dbReference type="EMBL" id="FUYA01000010">
    <property type="protein sequence ID" value="SKA80201.1"/>
    <property type="molecule type" value="Genomic_DNA"/>
</dbReference>
<dbReference type="Gene3D" id="1.20.5.440">
    <property type="entry name" value="ATP synthase delta/epsilon subunit, C-terminal domain"/>
    <property type="match status" value="1"/>
</dbReference>
<keyword evidence="5 10" id="KW-0813">Transport</keyword>
<evidence type="ECO:0000256" key="8">
    <source>
        <dbReference type="ARBA" id="ARBA00023196"/>
    </source>
</evidence>
<dbReference type="SUPFAM" id="SSF46604">
    <property type="entry name" value="Epsilon subunit of F1F0-ATP synthase C-terminal domain"/>
    <property type="match status" value="1"/>
</dbReference>
<comment type="similarity">
    <text evidence="3 10 11">Belongs to the ATPase epsilon chain family.</text>
</comment>
<feature type="domain" description="ATP synthase epsilon subunit C-terminal" evidence="12">
    <location>
        <begin position="88"/>
        <end position="128"/>
    </location>
</feature>
<dbReference type="Pfam" id="PF00401">
    <property type="entry name" value="ATP-synt_DE"/>
    <property type="match status" value="1"/>
</dbReference>
<evidence type="ECO:0000256" key="5">
    <source>
        <dbReference type="ARBA" id="ARBA00022448"/>
    </source>
</evidence>
<dbReference type="InterPro" id="IPR036771">
    <property type="entry name" value="ATPsynth_dsu/esu_N"/>
</dbReference>
<dbReference type="RefSeq" id="WP_078685891.1">
    <property type="nucleotide sequence ID" value="NZ_FUYA01000010.1"/>
</dbReference>
<evidence type="ECO:0000256" key="6">
    <source>
        <dbReference type="ARBA" id="ARBA00023065"/>
    </source>
</evidence>
<name>A0A1T4WU93_9BACT</name>
<dbReference type="Proteomes" id="UP000189733">
    <property type="component" value="Unassembled WGS sequence"/>
</dbReference>
<dbReference type="OrthoDB" id="9799969at2"/>
<dbReference type="Pfam" id="PF02823">
    <property type="entry name" value="ATP-synt_DE_N"/>
    <property type="match status" value="1"/>
</dbReference>
<evidence type="ECO:0000259" key="12">
    <source>
        <dbReference type="Pfam" id="PF00401"/>
    </source>
</evidence>
<comment type="function">
    <text evidence="1 10">Produces ATP from ADP in the presence of a proton gradient across the membrane.</text>
</comment>
<protein>
    <recommendedName>
        <fullName evidence="10">ATP synthase epsilon chain</fullName>
    </recommendedName>
    <alternativeName>
        <fullName evidence="10">ATP synthase F1 sector epsilon subunit</fullName>
    </alternativeName>
    <alternativeName>
        <fullName evidence="10">F-ATPase epsilon subunit</fullName>
    </alternativeName>
</protein>
<dbReference type="AlphaFoldDB" id="A0A1T4WU93"/>
<evidence type="ECO:0000256" key="9">
    <source>
        <dbReference type="ARBA" id="ARBA00023310"/>
    </source>
</evidence>
<comment type="subunit">
    <text evidence="4 10 11">F-type ATPases have 2 components, CF(1) - the catalytic core - and CF(0) - the membrane proton channel. CF(1) has five subunits: alpha(3), beta(3), gamma(1), delta(1), epsilon(1). CF(0) has three main subunits: a, b and c.</text>
</comment>
<keyword evidence="8 10" id="KW-0139">CF(1)</keyword>
<gene>
    <name evidence="10" type="primary">atpC</name>
    <name evidence="14" type="ORF">SAMN02745702_02624</name>
</gene>
<accession>A0A1T4WU93</accession>
<dbReference type="InterPro" id="IPR001469">
    <property type="entry name" value="ATP_synth_F1_dsu/esu"/>
</dbReference>
<keyword evidence="15" id="KW-1185">Reference proteome</keyword>
<dbReference type="SUPFAM" id="SSF51344">
    <property type="entry name" value="Epsilon subunit of F1F0-ATP synthase N-terminal domain"/>
    <property type="match status" value="1"/>
</dbReference>
<dbReference type="HAMAP" id="MF_00530">
    <property type="entry name" value="ATP_synth_epsil_bac"/>
    <property type="match status" value="1"/>
</dbReference>
<evidence type="ECO:0000256" key="2">
    <source>
        <dbReference type="ARBA" id="ARBA00004202"/>
    </source>
</evidence>
<evidence type="ECO:0000313" key="15">
    <source>
        <dbReference type="Proteomes" id="UP000189733"/>
    </source>
</evidence>
<dbReference type="NCBIfam" id="NF009980">
    <property type="entry name" value="PRK13446.1"/>
    <property type="match status" value="1"/>
</dbReference>
<reference evidence="14 15" key="1">
    <citation type="submission" date="2017-02" db="EMBL/GenBank/DDBJ databases">
        <authorList>
            <person name="Peterson S.W."/>
        </authorList>
    </citation>
    <scope>NUCLEOTIDE SEQUENCE [LARGE SCALE GENOMIC DNA]</scope>
    <source>
        <strain evidence="14 15">DSM 18034</strain>
    </source>
</reference>
<comment type="subcellular location">
    <subcellularLocation>
        <location evidence="2 10">Cell membrane</location>
        <topology evidence="2 10">Peripheral membrane protein</topology>
    </subcellularLocation>
</comment>
<evidence type="ECO:0000259" key="13">
    <source>
        <dbReference type="Pfam" id="PF02823"/>
    </source>
</evidence>
<sequence>MANTLHLEIVTPDRLVLSKEVEYVGAPGYEGEFGIMANHIPFLSALKVGSLYYKEGGKLFYVFVAGGFAEISNNKVTILAEVAELAAEIDVDRAQKARERAQVRLDKRQEKMDYARVQGSLARSMARISCRERAQSAGTCQL</sequence>
<feature type="domain" description="ATP synthase F1 complex delta/epsilon subunit N-terminal" evidence="13">
    <location>
        <begin position="5"/>
        <end position="83"/>
    </location>
</feature>
<dbReference type="InterPro" id="IPR020546">
    <property type="entry name" value="ATP_synth_F1_dsu/esu_N"/>
</dbReference>
<evidence type="ECO:0000256" key="10">
    <source>
        <dbReference type="HAMAP-Rule" id="MF_00530"/>
    </source>
</evidence>
<keyword evidence="9 10" id="KW-0066">ATP synthesis</keyword>
<dbReference type="NCBIfam" id="TIGR01216">
    <property type="entry name" value="ATP_synt_epsi"/>
    <property type="match status" value="1"/>
</dbReference>
<dbReference type="PANTHER" id="PTHR13822">
    <property type="entry name" value="ATP SYNTHASE DELTA/EPSILON CHAIN"/>
    <property type="match status" value="1"/>
</dbReference>
<dbReference type="InterPro" id="IPR020547">
    <property type="entry name" value="ATP_synth_F1_esu_C"/>
</dbReference>
<keyword evidence="6 10" id="KW-0406">Ion transport</keyword>
<keyword evidence="10" id="KW-1003">Cell membrane</keyword>
<dbReference type="GO" id="GO:0045259">
    <property type="term" value="C:proton-transporting ATP synthase complex"/>
    <property type="evidence" value="ECO:0007669"/>
    <property type="project" value="UniProtKB-KW"/>
</dbReference>
<dbReference type="GO" id="GO:0005886">
    <property type="term" value="C:plasma membrane"/>
    <property type="evidence" value="ECO:0007669"/>
    <property type="project" value="UniProtKB-SubCell"/>
</dbReference>
<evidence type="ECO:0000256" key="4">
    <source>
        <dbReference type="ARBA" id="ARBA00011648"/>
    </source>
</evidence>
<evidence type="ECO:0000256" key="1">
    <source>
        <dbReference type="ARBA" id="ARBA00003543"/>
    </source>
</evidence>
<dbReference type="GO" id="GO:0046933">
    <property type="term" value="F:proton-transporting ATP synthase activity, rotational mechanism"/>
    <property type="evidence" value="ECO:0007669"/>
    <property type="project" value="UniProtKB-UniRule"/>
</dbReference>
<dbReference type="GO" id="GO:0005524">
    <property type="term" value="F:ATP binding"/>
    <property type="evidence" value="ECO:0007669"/>
    <property type="project" value="UniProtKB-UniRule"/>
</dbReference>
<keyword evidence="7 10" id="KW-0472">Membrane</keyword>
<dbReference type="STRING" id="1121442.SAMN02745702_02624"/>
<evidence type="ECO:0000256" key="3">
    <source>
        <dbReference type="ARBA" id="ARBA00005712"/>
    </source>
</evidence>
<evidence type="ECO:0000313" key="14">
    <source>
        <dbReference type="EMBL" id="SKA80201.1"/>
    </source>
</evidence>
<dbReference type="CDD" id="cd12152">
    <property type="entry name" value="F1-ATPase_delta"/>
    <property type="match status" value="1"/>
</dbReference>
<dbReference type="PANTHER" id="PTHR13822:SF10">
    <property type="entry name" value="ATP SYNTHASE EPSILON CHAIN, CHLOROPLASTIC"/>
    <property type="match status" value="1"/>
</dbReference>
<dbReference type="Gene3D" id="2.60.15.10">
    <property type="entry name" value="F0F1 ATP synthase delta/epsilon subunit, N-terminal"/>
    <property type="match status" value="1"/>
</dbReference>
<keyword evidence="10" id="KW-0375">Hydrogen ion transport</keyword>